<evidence type="ECO:0000256" key="4">
    <source>
        <dbReference type="ARBA" id="ARBA00022989"/>
    </source>
</evidence>
<keyword evidence="2" id="KW-1003">Cell membrane</keyword>
<comment type="caution">
    <text evidence="7">The sequence shown here is derived from an EMBL/GenBank/DDBJ whole genome shotgun (WGS) entry which is preliminary data.</text>
</comment>
<dbReference type="EMBL" id="LAZR01040780">
    <property type="protein sequence ID" value="KKL13632.1"/>
    <property type="molecule type" value="Genomic_DNA"/>
</dbReference>
<dbReference type="PANTHER" id="PTHR43370:SF2">
    <property type="entry name" value="ABC TRANSPORTER PERMEASE PROTEIN"/>
    <property type="match status" value="1"/>
</dbReference>
<feature type="transmembrane region" description="Helical" evidence="6">
    <location>
        <begin position="59"/>
        <end position="81"/>
    </location>
</feature>
<comment type="subcellular location">
    <subcellularLocation>
        <location evidence="1">Cell membrane</location>
        <topology evidence="1">Multi-pass membrane protein</topology>
    </subcellularLocation>
</comment>
<protein>
    <recommendedName>
        <fullName evidence="8">ABC transporter permease</fullName>
    </recommendedName>
</protein>
<evidence type="ECO:0000256" key="3">
    <source>
        <dbReference type="ARBA" id="ARBA00022692"/>
    </source>
</evidence>
<name>A0A0F9BIF7_9ZZZZ</name>
<dbReference type="InterPro" id="IPR001851">
    <property type="entry name" value="ABC_transp_permease"/>
</dbReference>
<keyword evidence="4 6" id="KW-1133">Transmembrane helix</keyword>
<evidence type="ECO:0000256" key="5">
    <source>
        <dbReference type="ARBA" id="ARBA00023136"/>
    </source>
</evidence>
<dbReference type="PANTHER" id="PTHR43370">
    <property type="entry name" value="SUGAR ABC TRANSPORTER INTEGRAL MEMBRANE PROTEIN-RELATED"/>
    <property type="match status" value="1"/>
</dbReference>
<dbReference type="AlphaFoldDB" id="A0A0F9BIF7"/>
<reference evidence="7" key="1">
    <citation type="journal article" date="2015" name="Nature">
        <title>Complex archaea that bridge the gap between prokaryotes and eukaryotes.</title>
        <authorList>
            <person name="Spang A."/>
            <person name="Saw J.H."/>
            <person name="Jorgensen S.L."/>
            <person name="Zaremba-Niedzwiedzka K."/>
            <person name="Martijn J."/>
            <person name="Lind A.E."/>
            <person name="van Eijk R."/>
            <person name="Schleper C."/>
            <person name="Guy L."/>
            <person name="Ettema T.J."/>
        </authorList>
    </citation>
    <scope>NUCLEOTIDE SEQUENCE</scope>
</reference>
<feature type="transmembrane region" description="Helical" evidence="6">
    <location>
        <begin position="32"/>
        <end position="52"/>
    </location>
</feature>
<gene>
    <name evidence="7" type="ORF">LCGC14_2523810</name>
</gene>
<keyword evidence="5 6" id="KW-0472">Membrane</keyword>
<dbReference type="GO" id="GO:0005886">
    <property type="term" value="C:plasma membrane"/>
    <property type="evidence" value="ECO:0007669"/>
    <property type="project" value="UniProtKB-SubCell"/>
</dbReference>
<evidence type="ECO:0000256" key="6">
    <source>
        <dbReference type="SAM" id="Phobius"/>
    </source>
</evidence>
<sequence length="145" mass="15153">MANAISHGVVAGATPILLATLGETITEKGGFINLSLDGSILLSAMVAFVVAFETNNLLLGFAAAAIVGALIAATVALFSLYFGQSQVAVGFVLTLMARDLAYFLGNPYSRLYGPQVTPLPIPILSKIPILGQIFFNHNPLTNCIT</sequence>
<accession>A0A0F9BIF7</accession>
<evidence type="ECO:0000256" key="1">
    <source>
        <dbReference type="ARBA" id="ARBA00004651"/>
    </source>
</evidence>
<organism evidence="7">
    <name type="scientific">marine sediment metagenome</name>
    <dbReference type="NCBI Taxonomy" id="412755"/>
    <lineage>
        <taxon>unclassified sequences</taxon>
        <taxon>metagenomes</taxon>
        <taxon>ecological metagenomes</taxon>
    </lineage>
</organism>
<evidence type="ECO:0000313" key="7">
    <source>
        <dbReference type="EMBL" id="KKL13632.1"/>
    </source>
</evidence>
<evidence type="ECO:0000256" key="2">
    <source>
        <dbReference type="ARBA" id="ARBA00022475"/>
    </source>
</evidence>
<dbReference type="Pfam" id="PF02653">
    <property type="entry name" value="BPD_transp_2"/>
    <property type="match status" value="1"/>
</dbReference>
<keyword evidence="3 6" id="KW-0812">Transmembrane</keyword>
<evidence type="ECO:0008006" key="8">
    <source>
        <dbReference type="Google" id="ProtNLM"/>
    </source>
</evidence>
<proteinExistence type="predicted"/>
<dbReference type="GO" id="GO:0022857">
    <property type="term" value="F:transmembrane transporter activity"/>
    <property type="evidence" value="ECO:0007669"/>
    <property type="project" value="InterPro"/>
</dbReference>